<comment type="caution">
    <text evidence="3">The sequence shown here is derived from an EMBL/GenBank/DDBJ whole genome shotgun (WGS) entry which is preliminary data.</text>
</comment>
<feature type="chain" id="PRO_5046655869" description="HAUS augmin-like complex subunit 6 N-terminal domain-containing protein" evidence="2">
    <location>
        <begin position="26"/>
        <end position="459"/>
    </location>
</feature>
<evidence type="ECO:0000313" key="3">
    <source>
        <dbReference type="EMBL" id="KAL0581774.1"/>
    </source>
</evidence>
<dbReference type="Proteomes" id="UP001465976">
    <property type="component" value="Unassembled WGS sequence"/>
</dbReference>
<organism evidence="3 4">
    <name type="scientific">Marasmius crinis-equi</name>
    <dbReference type="NCBI Taxonomy" id="585013"/>
    <lineage>
        <taxon>Eukaryota</taxon>
        <taxon>Fungi</taxon>
        <taxon>Dikarya</taxon>
        <taxon>Basidiomycota</taxon>
        <taxon>Agaricomycotina</taxon>
        <taxon>Agaricomycetes</taxon>
        <taxon>Agaricomycetidae</taxon>
        <taxon>Agaricales</taxon>
        <taxon>Marasmiineae</taxon>
        <taxon>Marasmiaceae</taxon>
        <taxon>Marasmius</taxon>
    </lineage>
</organism>
<reference evidence="3 4" key="1">
    <citation type="submission" date="2024-02" db="EMBL/GenBank/DDBJ databases">
        <title>A draft genome for the cacao thread blight pathogen Marasmius crinis-equi.</title>
        <authorList>
            <person name="Cohen S.P."/>
            <person name="Baruah I.K."/>
            <person name="Amoako-Attah I."/>
            <person name="Bukari Y."/>
            <person name="Meinhardt L.W."/>
            <person name="Bailey B.A."/>
        </authorList>
    </citation>
    <scope>NUCLEOTIDE SEQUENCE [LARGE SCALE GENOMIC DNA]</scope>
    <source>
        <strain evidence="3 4">GH-76</strain>
    </source>
</reference>
<keyword evidence="2" id="KW-0732">Signal</keyword>
<evidence type="ECO:0000313" key="4">
    <source>
        <dbReference type="Proteomes" id="UP001465976"/>
    </source>
</evidence>
<proteinExistence type="predicted"/>
<evidence type="ECO:0000256" key="1">
    <source>
        <dbReference type="SAM" id="MobiDB-lite"/>
    </source>
</evidence>
<keyword evidence="4" id="KW-1185">Reference proteome</keyword>
<accession>A0ABR3G2G3</accession>
<evidence type="ECO:0000256" key="2">
    <source>
        <dbReference type="SAM" id="SignalP"/>
    </source>
</evidence>
<name>A0ABR3G2G3_9AGAR</name>
<dbReference type="EMBL" id="JBAHYK010000004">
    <property type="protein sequence ID" value="KAL0581774.1"/>
    <property type="molecule type" value="Genomic_DNA"/>
</dbReference>
<feature type="region of interest" description="Disordered" evidence="1">
    <location>
        <begin position="297"/>
        <end position="316"/>
    </location>
</feature>
<gene>
    <name evidence="3" type="ORF">V5O48_000251</name>
</gene>
<feature type="signal peptide" evidence="2">
    <location>
        <begin position="1"/>
        <end position="25"/>
    </location>
</feature>
<sequence>MSSLPLPLLLLIHLQLLQFPHVNEPQYDINLFNSSQRGLKDRIKSMEDICFFLVECCEGTKAGAKKILNTYPCSKPTDSPVFRASLAKYLENTRHSSLRSTTATLKAFQETDNIKTWWKDAIIRKSLLEECAGDKSGVMDVPTGSGTSDPRLATVYFSKLAAAQSTRKTWLQSSAQLEHGELELEMLRARLSSSEKASCSRYETLSITKLSSLRDTRLHDLRRQWVSDDELNFVLQLANFTGSNTNVAERPRILNVVSAQTEPSKVDRPSTVLPLPVAAAHHPSHLRKLHKSIPNLSSAQKPAKSDADSGSKAVSPQTHPLLVDEMQSLARMHSTLKDALNRAKFLQDRLLLENQSSRDQKHGDRKIRLDLWQDTTHHAIDFDARASFEEFAALLQGHYSHDDVPPGGELDVFRSSLIPCGTGLASVRDDLSDDIDQRLLAANTSGAYSSLLASNVLQS</sequence>
<evidence type="ECO:0008006" key="5">
    <source>
        <dbReference type="Google" id="ProtNLM"/>
    </source>
</evidence>
<protein>
    <recommendedName>
        <fullName evidence="5">HAUS augmin-like complex subunit 6 N-terminal domain-containing protein</fullName>
    </recommendedName>
</protein>